<dbReference type="RefSeq" id="WP_052081194.1">
    <property type="nucleotide sequence ID" value="NZ_JRKN01000001.1"/>
</dbReference>
<evidence type="ECO:0000313" key="2">
    <source>
        <dbReference type="EMBL" id="SFA42724.1"/>
    </source>
</evidence>
<protein>
    <recommendedName>
        <fullName evidence="4">Lipoprotein</fullName>
    </recommendedName>
</protein>
<feature type="region of interest" description="Disordered" evidence="1">
    <location>
        <begin position="221"/>
        <end position="252"/>
    </location>
</feature>
<evidence type="ECO:0000256" key="1">
    <source>
        <dbReference type="SAM" id="MobiDB-lite"/>
    </source>
</evidence>
<reference evidence="2 3" key="1">
    <citation type="submission" date="2016-10" db="EMBL/GenBank/DDBJ databases">
        <authorList>
            <person name="de Groot N.N."/>
        </authorList>
    </citation>
    <scope>NUCLEOTIDE SEQUENCE [LARGE SCALE GENOMIC DNA]</scope>
    <source>
        <strain evidence="2 3">CGMCC 1.6117</strain>
    </source>
</reference>
<dbReference type="EMBL" id="FOJO01000002">
    <property type="protein sequence ID" value="SFA42724.1"/>
    <property type="molecule type" value="Genomic_DNA"/>
</dbReference>
<dbReference type="Proteomes" id="UP000182312">
    <property type="component" value="Unassembled WGS sequence"/>
</dbReference>
<proteinExistence type="predicted"/>
<accession>A0A1I0ST93</accession>
<evidence type="ECO:0000313" key="3">
    <source>
        <dbReference type="Proteomes" id="UP000182312"/>
    </source>
</evidence>
<dbReference type="OrthoDB" id="5393649at2"/>
<dbReference type="AlphaFoldDB" id="A0A1I0ST93"/>
<gene>
    <name evidence="2" type="ORF">SAMN04487972_102351</name>
</gene>
<sequence>MTFLRAICLPAGKILVLLGLLLLGACAAAPPDTRPDEKSTRLGTSWGEGLESNVSTVSLRRKSDTALSVQTLHYSAARGDGEVLREVQAADGRVGLRVLRENGTAWPIYRRDGVERLQGRSGERYTLQYRNYSRTRTYEIVATVDGLDVLSGRPGSLGNRGYVLRPGAIFQIKGFRKSSSEVAAFRFASVDDSYAANSAAGSRSNTGVIGTAVFELTAPAPSGQPRCGEAPCAFPENGDGPGSGYAPPPSYR</sequence>
<dbReference type="PROSITE" id="PS51257">
    <property type="entry name" value="PROKAR_LIPOPROTEIN"/>
    <property type="match status" value="1"/>
</dbReference>
<evidence type="ECO:0008006" key="4">
    <source>
        <dbReference type="Google" id="ProtNLM"/>
    </source>
</evidence>
<name>A0A1I0ST93_9RHOB</name>
<organism evidence="2 3">
    <name type="scientific">Paracoccus halophilus</name>
    <dbReference type="NCBI Taxonomy" id="376733"/>
    <lineage>
        <taxon>Bacteria</taxon>
        <taxon>Pseudomonadati</taxon>
        <taxon>Pseudomonadota</taxon>
        <taxon>Alphaproteobacteria</taxon>
        <taxon>Rhodobacterales</taxon>
        <taxon>Paracoccaceae</taxon>
        <taxon>Paracoccus</taxon>
    </lineage>
</organism>